<reference evidence="2" key="1">
    <citation type="submission" date="2012-08" db="EMBL/GenBank/DDBJ databases">
        <title>The Genome Sequence of Wuchereria bancrofti.</title>
        <authorList>
            <person name="Nutman T.B."/>
            <person name="Fink D.L."/>
            <person name="Russ C."/>
            <person name="Young S."/>
            <person name="Zeng Q."/>
            <person name="Koehrsen M."/>
            <person name="Alvarado L."/>
            <person name="Berlin A."/>
            <person name="Chapman S.B."/>
            <person name="Chen Z."/>
            <person name="Freedman E."/>
            <person name="Gellesch M."/>
            <person name="Goldberg J."/>
            <person name="Griggs A."/>
            <person name="Gujja S."/>
            <person name="Heilman E.R."/>
            <person name="Heiman D."/>
            <person name="Hepburn T."/>
            <person name="Howarth C."/>
            <person name="Jen D."/>
            <person name="Larson L."/>
            <person name="Lewis B."/>
            <person name="Mehta T."/>
            <person name="Park D."/>
            <person name="Pearson M."/>
            <person name="Roberts A."/>
            <person name="Saif S."/>
            <person name="Shea T."/>
            <person name="Shenoy N."/>
            <person name="Sisk P."/>
            <person name="Stolte C."/>
            <person name="Sykes S."/>
            <person name="Walk T."/>
            <person name="White J."/>
            <person name="Yandava C."/>
            <person name="Haas B."/>
            <person name="Henn M.R."/>
            <person name="Nusbaum C."/>
            <person name="Birren B."/>
        </authorList>
    </citation>
    <scope>NUCLEOTIDE SEQUENCE [LARGE SCALE GENOMIC DNA]</scope>
    <source>
        <strain evidence="2">NA</strain>
    </source>
</reference>
<evidence type="ECO:0000313" key="1">
    <source>
        <dbReference type="EMBL" id="EJW76403.1"/>
    </source>
</evidence>
<organism evidence="1 2">
    <name type="scientific">Wuchereria bancrofti</name>
    <dbReference type="NCBI Taxonomy" id="6293"/>
    <lineage>
        <taxon>Eukaryota</taxon>
        <taxon>Metazoa</taxon>
        <taxon>Ecdysozoa</taxon>
        <taxon>Nematoda</taxon>
        <taxon>Chromadorea</taxon>
        <taxon>Rhabditida</taxon>
        <taxon>Spirurina</taxon>
        <taxon>Spiruromorpha</taxon>
        <taxon>Filarioidea</taxon>
        <taxon>Onchocercidae</taxon>
        <taxon>Wuchereria</taxon>
    </lineage>
</organism>
<name>J9E2M5_WUCBA</name>
<evidence type="ECO:0000313" key="2">
    <source>
        <dbReference type="Proteomes" id="UP000004810"/>
    </source>
</evidence>
<proteinExistence type="predicted"/>
<protein>
    <submittedName>
        <fullName evidence="1">Uncharacterized protein</fullName>
    </submittedName>
</protein>
<gene>
    <name evidence="1" type="ORF">WUBG_12688</name>
</gene>
<dbReference type="AlphaFoldDB" id="J9E2M5"/>
<sequence length="290" mass="32657">NMLKSIINGCAKIENIPQKLATIDDDDYKIKKDEILINNKQQNLSQFQLITTTTTTTTTNANANFSLFVTVRSPNNEKELPNISVTEAYQPFSITRYTAHSKIDFRKQFHKLNNYNKTKPLIRTHQLINPMKSDSTSSPYLTKNTSQFEFNNNSNALILSFASPIASKQSITTPISFLFLKTTISNAITNTSIPITTTTITTTTTIITSTNTITSTTTITTTTTTRISSTSKSLQSILGFEKIKKHNLDAMPPLIPLKPNFFGNNFDGIFVPWFNKPKFTLWPERLLRRG</sequence>
<accession>J9E2M5</accession>
<dbReference type="Proteomes" id="UP000004810">
    <property type="component" value="Unassembled WGS sequence"/>
</dbReference>
<comment type="caution">
    <text evidence="1">The sequence shown here is derived from an EMBL/GenBank/DDBJ whole genome shotgun (WGS) entry which is preliminary data.</text>
</comment>
<dbReference type="EMBL" id="ADBV01009114">
    <property type="protein sequence ID" value="EJW76403.1"/>
    <property type="molecule type" value="Genomic_DNA"/>
</dbReference>
<feature type="non-terminal residue" evidence="1">
    <location>
        <position position="1"/>
    </location>
</feature>